<evidence type="ECO:0000313" key="3">
    <source>
        <dbReference type="Proteomes" id="UP000229675"/>
    </source>
</evidence>
<dbReference type="AlphaFoldDB" id="A0A2H0WXL0"/>
<organism evidence="2 3">
    <name type="scientific">Candidatus Nealsonbacteria bacterium CG09_land_8_20_14_0_10_42_14</name>
    <dbReference type="NCBI Taxonomy" id="1974707"/>
    <lineage>
        <taxon>Bacteria</taxon>
        <taxon>Candidatus Nealsoniibacteriota</taxon>
    </lineage>
</organism>
<dbReference type="PANTHER" id="PTHR36007">
    <property type="entry name" value="TRANSPORT PROTEIN-RELATED"/>
    <property type="match status" value="1"/>
</dbReference>
<gene>
    <name evidence="2" type="ORF">COT59_01250</name>
</gene>
<dbReference type="EMBL" id="PEZD01000027">
    <property type="protein sequence ID" value="PIS17321.1"/>
    <property type="molecule type" value="Genomic_DNA"/>
</dbReference>
<sequence length="155" mass="17699">MISEYYELKTFLIAMSPFLELRGSIPIALSVYQLPVWSAYLISVLGNVVPVIFILWLLSAVSRFLSSHFYFFNRFFVWLFERTRKNHQSKFERWKEFALVIFVAIPLPLTGAWTGSLCAFVFGIPFKKAFPLITLGVVIAGVIVTLTTLGIIQLI</sequence>
<dbReference type="PANTHER" id="PTHR36007:SF2">
    <property type="entry name" value="TRANSPORT PROTEIN-RELATED"/>
    <property type="match status" value="1"/>
</dbReference>
<feature type="transmembrane region" description="Helical" evidence="1">
    <location>
        <begin position="130"/>
        <end position="152"/>
    </location>
</feature>
<name>A0A2H0WXL0_9BACT</name>
<accession>A0A2H0WXL0</accession>
<evidence type="ECO:0000313" key="2">
    <source>
        <dbReference type="EMBL" id="PIS17321.1"/>
    </source>
</evidence>
<reference evidence="3" key="1">
    <citation type="submission" date="2017-09" db="EMBL/GenBank/DDBJ databases">
        <title>Depth-based differentiation of microbial function through sediment-hosted aquifers and enrichment of novel symbionts in the deep terrestrial subsurface.</title>
        <authorList>
            <person name="Probst A.J."/>
            <person name="Ladd B."/>
            <person name="Jarett J.K."/>
            <person name="Geller-Mcgrath D.E."/>
            <person name="Sieber C.M.K."/>
            <person name="Emerson J.B."/>
            <person name="Anantharaman K."/>
            <person name="Thomas B.C."/>
            <person name="Malmstrom R."/>
            <person name="Stieglmeier M."/>
            <person name="Klingl A."/>
            <person name="Woyke T."/>
            <person name="Ryan C.M."/>
            <person name="Banfield J.F."/>
        </authorList>
    </citation>
    <scope>NUCLEOTIDE SEQUENCE [LARGE SCALE GENOMIC DNA]</scope>
</reference>
<feature type="transmembrane region" description="Helical" evidence="1">
    <location>
        <begin position="97"/>
        <end position="124"/>
    </location>
</feature>
<proteinExistence type="predicted"/>
<comment type="caution">
    <text evidence="2">The sequence shown here is derived from an EMBL/GenBank/DDBJ whole genome shotgun (WGS) entry which is preliminary data.</text>
</comment>
<protein>
    <submittedName>
        <fullName evidence="2">Ligand-binding protein SH3</fullName>
    </submittedName>
</protein>
<keyword evidence="1" id="KW-0812">Transmembrane</keyword>
<evidence type="ECO:0000256" key="1">
    <source>
        <dbReference type="SAM" id="Phobius"/>
    </source>
</evidence>
<dbReference type="Proteomes" id="UP000229675">
    <property type="component" value="Unassembled WGS sequence"/>
</dbReference>
<dbReference type="Pfam" id="PF06695">
    <property type="entry name" value="Sm_multidrug_ex"/>
    <property type="match status" value="1"/>
</dbReference>
<dbReference type="InterPro" id="IPR009577">
    <property type="entry name" value="Sm_multidrug_ex"/>
</dbReference>
<feature type="transmembrane region" description="Helical" evidence="1">
    <location>
        <begin position="12"/>
        <end position="32"/>
    </location>
</feature>
<keyword evidence="1" id="KW-0472">Membrane</keyword>
<keyword evidence="1" id="KW-1133">Transmembrane helix</keyword>
<feature type="transmembrane region" description="Helical" evidence="1">
    <location>
        <begin position="38"/>
        <end position="58"/>
    </location>
</feature>